<organism evidence="2 3">
    <name type="scientific">Ensete ventricosum</name>
    <name type="common">Abyssinian banana</name>
    <name type="synonym">Musa ensete</name>
    <dbReference type="NCBI Taxonomy" id="4639"/>
    <lineage>
        <taxon>Eukaryota</taxon>
        <taxon>Viridiplantae</taxon>
        <taxon>Streptophyta</taxon>
        <taxon>Embryophyta</taxon>
        <taxon>Tracheophyta</taxon>
        <taxon>Spermatophyta</taxon>
        <taxon>Magnoliopsida</taxon>
        <taxon>Liliopsida</taxon>
        <taxon>Zingiberales</taxon>
        <taxon>Musaceae</taxon>
        <taxon>Ensete</taxon>
    </lineage>
</organism>
<dbReference type="Proteomes" id="UP000287651">
    <property type="component" value="Unassembled WGS sequence"/>
</dbReference>
<evidence type="ECO:0000256" key="1">
    <source>
        <dbReference type="SAM" id="MobiDB-lite"/>
    </source>
</evidence>
<feature type="region of interest" description="Disordered" evidence="1">
    <location>
        <begin position="50"/>
        <end position="70"/>
    </location>
</feature>
<dbReference type="AlphaFoldDB" id="A0A427ABC2"/>
<comment type="caution">
    <text evidence="2">The sequence shown here is derived from an EMBL/GenBank/DDBJ whole genome shotgun (WGS) entry which is preliminary data.</text>
</comment>
<evidence type="ECO:0000313" key="2">
    <source>
        <dbReference type="EMBL" id="RRT73545.1"/>
    </source>
</evidence>
<proteinExistence type="predicted"/>
<evidence type="ECO:0000313" key="3">
    <source>
        <dbReference type="Proteomes" id="UP000287651"/>
    </source>
</evidence>
<gene>
    <name evidence="2" type="ORF">B296_00013036</name>
</gene>
<accession>A0A427ABC2</accession>
<reference evidence="2 3" key="1">
    <citation type="journal article" date="2014" name="Agronomy (Basel)">
        <title>A Draft Genome Sequence for Ensete ventricosum, the Drought-Tolerant Tree Against Hunger.</title>
        <authorList>
            <person name="Harrison J."/>
            <person name="Moore K.A."/>
            <person name="Paszkiewicz K."/>
            <person name="Jones T."/>
            <person name="Grant M."/>
            <person name="Ambacheew D."/>
            <person name="Muzemil S."/>
            <person name="Studholme D.J."/>
        </authorList>
    </citation>
    <scope>NUCLEOTIDE SEQUENCE [LARGE SCALE GENOMIC DNA]</scope>
</reference>
<sequence>MLWALGIRLSWGRGPFQWSKEIRLSSGKLVAWELLVALAMGYEGRCREKGLSSSPGSLLAGGISSPRRSPRSYYHEAQGIRSDVVPGTLGGKYGVGWSVTSQDLRWRHTVDTVPGSRVAGAIPRSRAMGMASGRRCHLEISGGA</sequence>
<feature type="compositionally biased region" description="Low complexity" evidence="1">
    <location>
        <begin position="51"/>
        <end position="67"/>
    </location>
</feature>
<dbReference type="EMBL" id="AMZH03003060">
    <property type="protein sequence ID" value="RRT73545.1"/>
    <property type="molecule type" value="Genomic_DNA"/>
</dbReference>
<name>A0A427ABC2_ENSVE</name>
<protein>
    <submittedName>
        <fullName evidence="2">Uncharacterized protein</fullName>
    </submittedName>
</protein>